<feature type="region of interest" description="Disordered" evidence="1">
    <location>
        <begin position="1"/>
        <end position="23"/>
    </location>
</feature>
<protein>
    <submittedName>
        <fullName evidence="2">ChpA</fullName>
    </submittedName>
</protein>
<proteinExistence type="predicted"/>
<organism evidence="2">
    <name type="scientific">mine drainage metagenome</name>
    <dbReference type="NCBI Taxonomy" id="410659"/>
    <lineage>
        <taxon>unclassified sequences</taxon>
        <taxon>metagenomes</taxon>
        <taxon>ecological metagenomes</taxon>
    </lineage>
</organism>
<dbReference type="EMBL" id="AUZZ01002915">
    <property type="protein sequence ID" value="EQD58459.1"/>
    <property type="molecule type" value="Genomic_DNA"/>
</dbReference>
<accession>T1BZI8</accession>
<reference evidence="2" key="1">
    <citation type="submission" date="2013-08" db="EMBL/GenBank/DDBJ databases">
        <authorList>
            <person name="Mendez C."/>
            <person name="Richter M."/>
            <person name="Ferrer M."/>
            <person name="Sanchez J."/>
        </authorList>
    </citation>
    <scope>NUCLEOTIDE SEQUENCE</scope>
</reference>
<name>T1BZI8_9ZZZZ</name>
<evidence type="ECO:0000313" key="2">
    <source>
        <dbReference type="EMBL" id="EQD58459.1"/>
    </source>
</evidence>
<dbReference type="AlphaFoldDB" id="T1BZI8"/>
<reference evidence="2" key="2">
    <citation type="journal article" date="2014" name="ISME J.">
        <title>Microbial stratification in low pH oxic and suboxic macroscopic growths along an acid mine drainage.</title>
        <authorList>
            <person name="Mendez-Garcia C."/>
            <person name="Mesa V."/>
            <person name="Sprenger R.R."/>
            <person name="Richter M."/>
            <person name="Diez M.S."/>
            <person name="Solano J."/>
            <person name="Bargiela R."/>
            <person name="Golyshina O.V."/>
            <person name="Manteca A."/>
            <person name="Ramos J.L."/>
            <person name="Gallego J.R."/>
            <person name="Llorente I."/>
            <person name="Martins Dos Santos V.A."/>
            <person name="Jensen O.N."/>
            <person name="Pelaez A.I."/>
            <person name="Sanchez J."/>
            <person name="Ferrer M."/>
        </authorList>
    </citation>
    <scope>NUCLEOTIDE SEQUENCE</scope>
</reference>
<gene>
    <name evidence="2" type="ORF">B2A_04357</name>
</gene>
<sequence length="159" mass="17695">MSAIRSSLRPESHDNEWSASTADLSGPSQALLRTVGSVIREDLGRIKDRVDLYVRGARKDPTLLQAAQEQLKKVCDTLSVLGLTAIRDDLEGQRTVMSRYAQGSEIPAEEVMFQIASVLLQLEDKLDEEISLLGKVKHQSDSSEQREAYGRARSLVIRE</sequence>
<evidence type="ECO:0000256" key="1">
    <source>
        <dbReference type="SAM" id="MobiDB-lite"/>
    </source>
</evidence>
<feature type="non-terminal residue" evidence="2">
    <location>
        <position position="159"/>
    </location>
</feature>
<comment type="caution">
    <text evidence="2">The sequence shown here is derived from an EMBL/GenBank/DDBJ whole genome shotgun (WGS) entry which is preliminary data.</text>
</comment>